<sequence>MPVQIANPQVIEKIERLSRLTGLGKTATVEAAVDRMLSELAADAPADPWAGVDAIVAQLHRIPPRPDSFEAVEYDDMGLPK</sequence>
<comment type="caution">
    <text evidence="1">The sequence shown here is derived from an EMBL/GenBank/DDBJ whole genome shotgun (WGS) entry which is preliminary data.</text>
</comment>
<evidence type="ECO:0000313" key="2">
    <source>
        <dbReference type="Proteomes" id="UP000321523"/>
    </source>
</evidence>
<evidence type="ECO:0000313" key="1">
    <source>
        <dbReference type="EMBL" id="GEO42348.1"/>
    </source>
</evidence>
<dbReference type="Proteomes" id="UP000321523">
    <property type="component" value="Unassembled WGS sequence"/>
</dbReference>
<dbReference type="Pfam" id="PF07704">
    <property type="entry name" value="PSK_trans_fac"/>
    <property type="match status" value="1"/>
</dbReference>
<dbReference type="AlphaFoldDB" id="A0A512E0T5"/>
<proteinExistence type="predicted"/>
<protein>
    <recommendedName>
        <fullName evidence="3">Transcription factor</fullName>
    </recommendedName>
</protein>
<accession>A0A512E0T5</accession>
<gene>
    <name evidence="1" type="ORF">SAE02_64960</name>
</gene>
<keyword evidence="2" id="KW-1185">Reference proteome</keyword>
<dbReference type="InterPro" id="IPR011660">
    <property type="entry name" value="VapB-like"/>
</dbReference>
<evidence type="ECO:0008006" key="3">
    <source>
        <dbReference type="Google" id="ProtNLM"/>
    </source>
</evidence>
<dbReference type="OrthoDB" id="5771709at2"/>
<dbReference type="RefSeq" id="WP_044435355.1">
    <property type="nucleotide sequence ID" value="NZ_BJYZ01000040.1"/>
</dbReference>
<dbReference type="EMBL" id="BJYZ01000040">
    <property type="protein sequence ID" value="GEO42348.1"/>
    <property type="molecule type" value="Genomic_DNA"/>
</dbReference>
<name>A0A512E0T5_9PROT</name>
<organism evidence="1 2">
    <name type="scientific">Skermanella aerolata</name>
    <dbReference type="NCBI Taxonomy" id="393310"/>
    <lineage>
        <taxon>Bacteria</taxon>
        <taxon>Pseudomonadati</taxon>
        <taxon>Pseudomonadota</taxon>
        <taxon>Alphaproteobacteria</taxon>
        <taxon>Rhodospirillales</taxon>
        <taxon>Azospirillaceae</taxon>
        <taxon>Skermanella</taxon>
    </lineage>
</organism>
<reference evidence="1 2" key="1">
    <citation type="submission" date="2019-07" db="EMBL/GenBank/DDBJ databases">
        <title>Whole genome shotgun sequence of Skermanella aerolata NBRC 106429.</title>
        <authorList>
            <person name="Hosoyama A."/>
            <person name="Uohara A."/>
            <person name="Ohji S."/>
            <person name="Ichikawa N."/>
        </authorList>
    </citation>
    <scope>NUCLEOTIDE SEQUENCE [LARGE SCALE GENOMIC DNA]</scope>
    <source>
        <strain evidence="1 2">NBRC 106429</strain>
    </source>
</reference>